<dbReference type="RefSeq" id="WP_379290547.1">
    <property type="nucleotide sequence ID" value="NZ_JBHTIU010000081.1"/>
</dbReference>
<evidence type="ECO:0000256" key="2">
    <source>
        <dbReference type="ARBA" id="ARBA00011738"/>
    </source>
</evidence>
<proteinExistence type="inferred from homology"/>
<keyword evidence="8 11" id="KW-0786">Thiamine pyrophosphate</keyword>
<dbReference type="InterPro" id="IPR005475">
    <property type="entry name" value="Transketolase-like_Pyr-bd"/>
</dbReference>
<dbReference type="InterPro" id="IPR020826">
    <property type="entry name" value="Transketolase_BS"/>
</dbReference>
<reference evidence="14" key="1">
    <citation type="journal article" date="2019" name="Int. J. Syst. Evol. Microbiol.">
        <title>The Global Catalogue of Microorganisms (GCM) 10K type strain sequencing project: providing services to taxonomists for standard genome sequencing and annotation.</title>
        <authorList>
            <consortium name="The Broad Institute Genomics Platform"/>
            <consortium name="The Broad Institute Genome Sequencing Center for Infectious Disease"/>
            <person name="Wu L."/>
            <person name="Ma J."/>
        </authorList>
    </citation>
    <scope>NUCLEOTIDE SEQUENCE [LARGE SCALE GENOMIC DNA]</scope>
    <source>
        <strain evidence="14">CCUG 57263</strain>
    </source>
</reference>
<evidence type="ECO:0000256" key="3">
    <source>
        <dbReference type="ARBA" id="ARBA00013152"/>
    </source>
</evidence>
<evidence type="ECO:0000256" key="5">
    <source>
        <dbReference type="ARBA" id="ARBA00022679"/>
    </source>
</evidence>
<comment type="cofactor">
    <cofactor evidence="11">
        <name>thiamine diphosphate</name>
        <dbReference type="ChEBI" id="CHEBI:58937"/>
    </cofactor>
    <text evidence="11">Binds 1 thiamine pyrophosphate per subunit.</text>
</comment>
<comment type="caution">
    <text evidence="13">The sequence shown here is derived from an EMBL/GenBank/DDBJ whole genome shotgun (WGS) entry which is preliminary data.</text>
</comment>
<dbReference type="InterPro" id="IPR005478">
    <property type="entry name" value="Transketolase_bac-like"/>
</dbReference>
<evidence type="ECO:0000313" key="13">
    <source>
        <dbReference type="EMBL" id="MFD0871502.1"/>
    </source>
</evidence>
<dbReference type="InterPro" id="IPR055152">
    <property type="entry name" value="Transketolase-like_C_2"/>
</dbReference>
<evidence type="ECO:0000256" key="6">
    <source>
        <dbReference type="ARBA" id="ARBA00022723"/>
    </source>
</evidence>
<evidence type="ECO:0000313" key="14">
    <source>
        <dbReference type="Proteomes" id="UP001597120"/>
    </source>
</evidence>
<dbReference type="Pfam" id="PF22613">
    <property type="entry name" value="Transketolase_C_1"/>
    <property type="match status" value="1"/>
</dbReference>
<dbReference type="InterPro" id="IPR049557">
    <property type="entry name" value="Transketolase_CS"/>
</dbReference>
<organism evidence="13 14">
    <name type="scientific">Paenibacillus residui</name>
    <dbReference type="NCBI Taxonomy" id="629724"/>
    <lineage>
        <taxon>Bacteria</taxon>
        <taxon>Bacillati</taxon>
        <taxon>Bacillota</taxon>
        <taxon>Bacilli</taxon>
        <taxon>Bacillales</taxon>
        <taxon>Paenibacillaceae</taxon>
        <taxon>Paenibacillus</taxon>
    </lineage>
</organism>
<dbReference type="Proteomes" id="UP001597120">
    <property type="component" value="Unassembled WGS sequence"/>
</dbReference>
<dbReference type="NCBIfam" id="TIGR00232">
    <property type="entry name" value="tktlase_bact"/>
    <property type="match status" value="1"/>
</dbReference>
<dbReference type="SUPFAM" id="SSF52518">
    <property type="entry name" value="Thiamin diphosphate-binding fold (THDP-binding)"/>
    <property type="match status" value="2"/>
</dbReference>
<keyword evidence="11" id="KW-0106">Calcium</keyword>
<dbReference type="InterPro" id="IPR033247">
    <property type="entry name" value="Transketolase_fam"/>
</dbReference>
<keyword evidence="6 11" id="KW-0479">Metal-binding</keyword>
<evidence type="ECO:0000256" key="4">
    <source>
        <dbReference type="ARBA" id="ARBA00016662"/>
    </source>
</evidence>
<dbReference type="InterPro" id="IPR009014">
    <property type="entry name" value="Transketo_C/PFOR_II"/>
</dbReference>
<comment type="catalytic activity">
    <reaction evidence="9 11">
        <text>D-sedoheptulose 7-phosphate + D-glyceraldehyde 3-phosphate = aldehydo-D-ribose 5-phosphate + D-xylulose 5-phosphate</text>
        <dbReference type="Rhea" id="RHEA:10508"/>
        <dbReference type="ChEBI" id="CHEBI:57483"/>
        <dbReference type="ChEBI" id="CHEBI:57737"/>
        <dbReference type="ChEBI" id="CHEBI:58273"/>
        <dbReference type="ChEBI" id="CHEBI:59776"/>
        <dbReference type="EC" id="2.2.1.1"/>
    </reaction>
</comment>
<comment type="similarity">
    <text evidence="1 11">Belongs to the transketolase family.</text>
</comment>
<keyword evidence="7 11" id="KW-0460">Magnesium</keyword>
<dbReference type="Gene3D" id="3.40.50.920">
    <property type="match status" value="1"/>
</dbReference>
<dbReference type="PROSITE" id="PS00802">
    <property type="entry name" value="TRANSKETOLASE_2"/>
    <property type="match status" value="1"/>
</dbReference>
<comment type="subunit">
    <text evidence="2 11">Homodimer.</text>
</comment>
<feature type="domain" description="Transketolase-like pyrimidine-binding" evidence="12">
    <location>
        <begin position="357"/>
        <end position="528"/>
    </location>
</feature>
<comment type="function">
    <text evidence="11">Catalyzes the transfer of a two-carbon ketol group from a ketose donor to an aldose acceptor, via a covalent intermediate with the cofactor thiamine pyrophosphate.</text>
</comment>
<dbReference type="Gene3D" id="3.40.50.970">
    <property type="match status" value="2"/>
</dbReference>
<dbReference type="Pfam" id="PF02779">
    <property type="entry name" value="Transket_pyr"/>
    <property type="match status" value="1"/>
</dbReference>
<dbReference type="InterPro" id="IPR029061">
    <property type="entry name" value="THDP-binding"/>
</dbReference>
<dbReference type="SMART" id="SM00861">
    <property type="entry name" value="Transket_pyr"/>
    <property type="match status" value="1"/>
</dbReference>
<evidence type="ECO:0000256" key="11">
    <source>
        <dbReference type="RuleBase" id="RU004996"/>
    </source>
</evidence>
<comment type="cofactor">
    <cofactor evidence="11">
        <name>Mg(2+)</name>
        <dbReference type="ChEBI" id="CHEBI:18420"/>
    </cofactor>
    <cofactor evidence="11">
        <name>Ca(2+)</name>
        <dbReference type="ChEBI" id="CHEBI:29108"/>
    </cofactor>
    <cofactor evidence="11">
        <name>Mn(2+)</name>
        <dbReference type="ChEBI" id="CHEBI:29035"/>
    </cofactor>
    <cofactor evidence="11">
        <name>Co(2+)</name>
        <dbReference type="ChEBI" id="CHEBI:48828"/>
    </cofactor>
    <text evidence="11">Binds 1 Mg(2+) ion per subunit. Can also utilize other divalent metal cations, such as Ca(2+), Mn(2+) and Co(2+).</text>
</comment>
<sequence>MSVSTQMLDQLAVNAVRMLSIDAIEKANSGHPGMPMGAAPMAYTLWTRIMNQSNLHPHWFNRDRFVLSAGHGSMLLYSLLHLSGFDLSMEDIKQFRQWGSRTPGHPEFGHTPGVEATTGPLGQGMAMAVGMAMAERYLAATYNREGFPIIDHYTYVLCGDGDLMEGVSQEAASLAGHLKLGRLIVLYDSNRISLDGETGMTFTEDVLKRFEAYGWQTLYVEDGNDLDAIEAAVRKAQEDPLRPALIEIRTIIGYGSPNKGGTSAAHGSPLGSDEVLRVREQYEWHFEPFHIPQAVREHFARLGERGKRARNEWNLLWERYEKAYPELASELSLAMKGELPADWDSMLPSYSAESGPLATRQASEDILNAVGGKIRYLLGGSADLASSNKTLNRHSGAFQAADYSGRNIWYGVREFAMGSIMNGLSLHGGVRVYGGTFLVFSDYMRPAIRLAALMKQPVVFVFTHDSIAYGEDGPTHQPIEHLPSLRLIPDLLVLRPADANETAAAYRYAFSQNRRPAAMILTRQDLPVLPESAGLAGMLEHGAYVVQDADDGRPDLILMASGSEVHLISELGKALKLRGCSPRIVSMPSRELFEEQSREYRDSVLPPDVKARIAVEMAHPSGWERYTGENGLIFGIDRFGASAPGDRMMKEYGFTVEHLLPQILAYMSKQLAGGKL</sequence>
<protein>
    <recommendedName>
        <fullName evidence="4 10">Transketolase</fullName>
        <ecNumber evidence="3 10">2.2.1.1</ecNumber>
    </recommendedName>
</protein>
<dbReference type="CDD" id="cd02012">
    <property type="entry name" value="TPP_TK"/>
    <property type="match status" value="1"/>
</dbReference>
<dbReference type="GO" id="GO:0004802">
    <property type="term" value="F:transketolase activity"/>
    <property type="evidence" value="ECO:0007669"/>
    <property type="project" value="UniProtKB-EC"/>
</dbReference>
<dbReference type="PANTHER" id="PTHR43522">
    <property type="entry name" value="TRANSKETOLASE"/>
    <property type="match status" value="1"/>
</dbReference>
<dbReference type="CDD" id="cd07033">
    <property type="entry name" value="TPP_PYR_DXS_TK_like"/>
    <property type="match status" value="1"/>
</dbReference>
<dbReference type="PROSITE" id="PS00801">
    <property type="entry name" value="TRANSKETOLASE_1"/>
    <property type="match status" value="1"/>
</dbReference>
<evidence type="ECO:0000256" key="10">
    <source>
        <dbReference type="NCBIfam" id="TIGR00232"/>
    </source>
</evidence>
<dbReference type="Pfam" id="PF00456">
    <property type="entry name" value="Transketolase_N"/>
    <property type="match status" value="1"/>
</dbReference>
<dbReference type="PANTHER" id="PTHR43522:SF2">
    <property type="entry name" value="TRANSKETOLASE 1-RELATED"/>
    <property type="match status" value="1"/>
</dbReference>
<gene>
    <name evidence="13" type="primary">tkt</name>
    <name evidence="13" type="ORF">ACFQ03_20385</name>
</gene>
<evidence type="ECO:0000256" key="1">
    <source>
        <dbReference type="ARBA" id="ARBA00007131"/>
    </source>
</evidence>
<keyword evidence="5 11" id="KW-0808">Transferase</keyword>
<evidence type="ECO:0000259" key="12">
    <source>
        <dbReference type="SMART" id="SM00861"/>
    </source>
</evidence>
<evidence type="ECO:0000256" key="8">
    <source>
        <dbReference type="ARBA" id="ARBA00023052"/>
    </source>
</evidence>
<keyword evidence="14" id="KW-1185">Reference proteome</keyword>
<dbReference type="EMBL" id="JBHTIU010000081">
    <property type="protein sequence ID" value="MFD0871502.1"/>
    <property type="molecule type" value="Genomic_DNA"/>
</dbReference>
<name>A0ABW3DG66_9BACL</name>
<evidence type="ECO:0000256" key="7">
    <source>
        <dbReference type="ARBA" id="ARBA00022842"/>
    </source>
</evidence>
<dbReference type="SUPFAM" id="SSF52922">
    <property type="entry name" value="TK C-terminal domain-like"/>
    <property type="match status" value="1"/>
</dbReference>
<dbReference type="EC" id="2.2.1.1" evidence="3 10"/>
<evidence type="ECO:0000256" key="9">
    <source>
        <dbReference type="ARBA" id="ARBA00049473"/>
    </source>
</evidence>
<accession>A0ABW3DG66</accession>
<dbReference type="InterPro" id="IPR005474">
    <property type="entry name" value="Transketolase_N"/>
</dbReference>